<dbReference type="PANTHER" id="PTHR11645:SF0">
    <property type="entry name" value="PYRROLINE-5-CARBOXYLATE REDUCTASE 3"/>
    <property type="match status" value="1"/>
</dbReference>
<accession>A0A2Z4Y041</accession>
<dbReference type="HAMAP" id="MF_01925">
    <property type="entry name" value="P5C_reductase"/>
    <property type="match status" value="1"/>
</dbReference>
<comment type="similarity">
    <text evidence="1 4">Belongs to the pyrroline-5-carboxylate reductase family.</text>
</comment>
<evidence type="ECO:0000256" key="6">
    <source>
        <dbReference type="PIRSR" id="PIRSR000193-1"/>
    </source>
</evidence>
<keyword evidence="4" id="KW-0028">Amino-acid biosynthesis</keyword>
<protein>
    <recommendedName>
        <fullName evidence="4 5">Pyrroline-5-carboxylate reductase</fullName>
        <shortName evidence="4">P5C reductase</shortName>
        <shortName evidence="4">P5CR</shortName>
        <ecNumber evidence="4 5">1.5.1.2</ecNumber>
    </recommendedName>
    <alternativeName>
        <fullName evidence="4">PCA reductase</fullName>
    </alternativeName>
</protein>
<dbReference type="NCBIfam" id="TIGR00112">
    <property type="entry name" value="proC"/>
    <property type="match status" value="1"/>
</dbReference>
<comment type="function">
    <text evidence="4">Catalyzes the reduction of 1-pyrroline-5-carboxylate (PCA) to L-proline.</text>
</comment>
<comment type="catalytic activity">
    <reaction evidence="4">
        <text>L-proline + NAD(+) = (S)-1-pyrroline-5-carboxylate + NADH + 2 H(+)</text>
        <dbReference type="Rhea" id="RHEA:14105"/>
        <dbReference type="ChEBI" id="CHEBI:15378"/>
        <dbReference type="ChEBI" id="CHEBI:17388"/>
        <dbReference type="ChEBI" id="CHEBI:57540"/>
        <dbReference type="ChEBI" id="CHEBI:57945"/>
        <dbReference type="ChEBI" id="CHEBI:60039"/>
        <dbReference type="EC" id="1.5.1.2"/>
    </reaction>
</comment>
<keyword evidence="3 4" id="KW-0560">Oxidoreductase</keyword>
<dbReference type="Pfam" id="PF03807">
    <property type="entry name" value="F420_oxidored"/>
    <property type="match status" value="1"/>
</dbReference>
<dbReference type="EC" id="1.5.1.2" evidence="4 5"/>
<dbReference type="Gene3D" id="3.40.50.720">
    <property type="entry name" value="NAD(P)-binding Rossmann-like Domain"/>
    <property type="match status" value="1"/>
</dbReference>
<feature type="binding site" evidence="6">
    <location>
        <begin position="8"/>
        <end position="13"/>
    </location>
    <ligand>
        <name>NADP(+)</name>
        <dbReference type="ChEBI" id="CHEBI:58349"/>
    </ligand>
</feature>
<organism evidence="9 11">
    <name type="scientific">Francisella adeliensis</name>
    <dbReference type="NCBI Taxonomy" id="2007306"/>
    <lineage>
        <taxon>Bacteria</taxon>
        <taxon>Pseudomonadati</taxon>
        <taxon>Pseudomonadota</taxon>
        <taxon>Gammaproteobacteria</taxon>
        <taxon>Thiotrichales</taxon>
        <taxon>Francisellaceae</taxon>
        <taxon>Francisella</taxon>
    </lineage>
</organism>
<dbReference type="SUPFAM" id="SSF51735">
    <property type="entry name" value="NAD(P)-binding Rossmann-fold domains"/>
    <property type="match status" value="1"/>
</dbReference>
<evidence type="ECO:0000313" key="9">
    <source>
        <dbReference type="EMBL" id="AXA34404.1"/>
    </source>
</evidence>
<keyword evidence="2 4" id="KW-0521">NADP</keyword>
<feature type="binding site" evidence="6">
    <location>
        <begin position="69"/>
        <end position="72"/>
    </location>
    <ligand>
        <name>NADP(+)</name>
        <dbReference type="ChEBI" id="CHEBI:58349"/>
    </ligand>
</feature>
<name>A0A2Z4Y041_9GAMM</name>
<proteinExistence type="inferred from homology"/>
<comment type="subcellular location">
    <subcellularLocation>
        <location evidence="4">Cytoplasm</location>
    </subcellularLocation>
</comment>
<evidence type="ECO:0000256" key="1">
    <source>
        <dbReference type="ARBA" id="ARBA00005525"/>
    </source>
</evidence>
<dbReference type="EMBL" id="CP043424">
    <property type="protein sequence ID" value="QIW12650.1"/>
    <property type="molecule type" value="Genomic_DNA"/>
</dbReference>
<dbReference type="InterPro" id="IPR000304">
    <property type="entry name" value="Pyrroline-COOH_reductase"/>
</dbReference>
<dbReference type="KEGG" id="fad:CDH04_08345"/>
<evidence type="ECO:0000313" key="11">
    <source>
        <dbReference type="Proteomes" id="UP000251120"/>
    </source>
</evidence>
<comment type="pathway">
    <text evidence="4">Amino-acid biosynthesis; L-proline biosynthesis; L-proline from L-glutamate 5-semialdehyde: step 1/1.</text>
</comment>
<keyword evidence="12" id="KW-1185">Reference proteome</keyword>
<evidence type="ECO:0000256" key="5">
    <source>
        <dbReference type="NCBIfam" id="TIGR00112"/>
    </source>
</evidence>
<reference evidence="9 11" key="1">
    <citation type="submission" date="2017-06" db="EMBL/GenBank/DDBJ databases">
        <title>Complete genome of Francisella adeliensis.</title>
        <authorList>
            <person name="Vallesi A."/>
            <person name="Sjodin A."/>
        </authorList>
    </citation>
    <scope>NUCLEOTIDE SEQUENCE [LARGE SCALE GENOMIC DNA]</scope>
    <source>
        <strain evidence="9 11">FDC440</strain>
    </source>
</reference>
<sequence length="274" mass="29895">MIKSICFIGGGNMAEAMISGMVNSSYESQSICVVDRNELKRESLKSKYGIRVSVNLIEEVEKADILVLAIKPQQMSKLILEIKDTVKDQLIVTVAAGIEVVVYEKLFSKPVCISRTIPNTPSSIGFGATGIYFNENVTKDHEEQVINMMSSIGIVEVVEKESMIDVIAACASSGPAYYLQFMECMVAAVVKQGLDKEKAERLVIQTCLGAAQMAKQSDKSISTLRENVTSKKGITAAALNVFEKSNLGDIVREAIDANIDRANELSKEISEKLI</sequence>
<dbReference type="UniPathway" id="UPA00098">
    <property type="reaction ID" value="UER00361"/>
</dbReference>
<comment type="catalytic activity">
    <reaction evidence="4">
        <text>L-proline + NADP(+) = (S)-1-pyrroline-5-carboxylate + NADPH + 2 H(+)</text>
        <dbReference type="Rhea" id="RHEA:14109"/>
        <dbReference type="ChEBI" id="CHEBI:15378"/>
        <dbReference type="ChEBI" id="CHEBI:17388"/>
        <dbReference type="ChEBI" id="CHEBI:57783"/>
        <dbReference type="ChEBI" id="CHEBI:58349"/>
        <dbReference type="ChEBI" id="CHEBI:60039"/>
        <dbReference type="EC" id="1.5.1.2"/>
    </reaction>
</comment>
<gene>
    <name evidence="4" type="primary">proC</name>
    <name evidence="9" type="ORF">CDH04_08345</name>
    <name evidence="10" type="ORF">FZC43_08350</name>
</gene>
<dbReference type="InterPro" id="IPR028939">
    <property type="entry name" value="P5C_Rdtase_cat_N"/>
</dbReference>
<feature type="domain" description="Pyrroline-5-carboxylate reductase catalytic N-terminal" evidence="7">
    <location>
        <begin position="5"/>
        <end position="97"/>
    </location>
</feature>
<feature type="domain" description="Pyrroline-5-carboxylate reductase dimerisation" evidence="8">
    <location>
        <begin position="161"/>
        <end position="265"/>
    </location>
</feature>
<dbReference type="Gene3D" id="1.10.3730.10">
    <property type="entry name" value="ProC C-terminal domain-like"/>
    <property type="match status" value="1"/>
</dbReference>
<dbReference type="OrthoDB" id="9805754at2"/>
<dbReference type="PANTHER" id="PTHR11645">
    <property type="entry name" value="PYRROLINE-5-CARBOXYLATE REDUCTASE"/>
    <property type="match status" value="1"/>
</dbReference>
<dbReference type="InterPro" id="IPR036291">
    <property type="entry name" value="NAD(P)-bd_dom_sf"/>
</dbReference>
<evidence type="ECO:0000256" key="4">
    <source>
        <dbReference type="HAMAP-Rule" id="MF_01925"/>
    </source>
</evidence>
<dbReference type="EMBL" id="CP021781">
    <property type="protein sequence ID" value="AXA34404.1"/>
    <property type="molecule type" value="Genomic_DNA"/>
</dbReference>
<dbReference type="Proteomes" id="UP000251120">
    <property type="component" value="Chromosome"/>
</dbReference>
<dbReference type="Pfam" id="PF14748">
    <property type="entry name" value="P5CR_dimer"/>
    <property type="match status" value="1"/>
</dbReference>
<evidence type="ECO:0000313" key="12">
    <source>
        <dbReference type="Proteomes" id="UP000681131"/>
    </source>
</evidence>
<evidence type="ECO:0000256" key="3">
    <source>
        <dbReference type="ARBA" id="ARBA00023002"/>
    </source>
</evidence>
<dbReference type="RefSeq" id="WP_112870581.1">
    <property type="nucleotide sequence ID" value="NZ_CP021781.1"/>
</dbReference>
<reference evidence="10 12" key="2">
    <citation type="submission" date="2019-08" db="EMBL/GenBank/DDBJ databases">
        <title>Complete genome sequences of Francisella adeliensis (FSC1325 and FSC1326).</title>
        <authorList>
            <person name="Ohrman C."/>
            <person name="Uneklint I."/>
            <person name="Vallesi A."/>
            <person name="Karlsson L."/>
            <person name="Sjodin A."/>
        </authorList>
    </citation>
    <scope>NUCLEOTIDE SEQUENCE [LARGE SCALE GENOMIC DNA]</scope>
    <source>
        <strain evidence="10 12">FSC1325</strain>
    </source>
</reference>
<keyword evidence="4" id="KW-0641">Proline biosynthesis</keyword>
<dbReference type="PIRSF" id="PIRSF000193">
    <property type="entry name" value="Pyrrol-5-carb_rd"/>
    <property type="match status" value="1"/>
</dbReference>
<dbReference type="AlphaFoldDB" id="A0A2Z4Y041"/>
<dbReference type="FunFam" id="1.10.3730.10:FF:000001">
    <property type="entry name" value="Pyrroline-5-carboxylate reductase"/>
    <property type="match status" value="1"/>
</dbReference>
<evidence type="ECO:0000259" key="8">
    <source>
        <dbReference type="Pfam" id="PF14748"/>
    </source>
</evidence>
<keyword evidence="4" id="KW-0963">Cytoplasm</keyword>
<dbReference type="GO" id="GO:0004735">
    <property type="term" value="F:pyrroline-5-carboxylate reductase activity"/>
    <property type="evidence" value="ECO:0007669"/>
    <property type="project" value="UniProtKB-UniRule"/>
</dbReference>
<dbReference type="SUPFAM" id="SSF48179">
    <property type="entry name" value="6-phosphogluconate dehydrogenase C-terminal domain-like"/>
    <property type="match status" value="1"/>
</dbReference>
<dbReference type="InterPro" id="IPR029036">
    <property type="entry name" value="P5CR_dimer"/>
</dbReference>
<evidence type="ECO:0000313" key="10">
    <source>
        <dbReference type="EMBL" id="QIW12650.1"/>
    </source>
</evidence>
<evidence type="ECO:0000256" key="2">
    <source>
        <dbReference type="ARBA" id="ARBA00022857"/>
    </source>
</evidence>
<dbReference type="GO" id="GO:0055129">
    <property type="term" value="P:L-proline biosynthetic process"/>
    <property type="evidence" value="ECO:0007669"/>
    <property type="project" value="UniProtKB-UniRule"/>
</dbReference>
<dbReference type="GO" id="GO:0005737">
    <property type="term" value="C:cytoplasm"/>
    <property type="evidence" value="ECO:0007669"/>
    <property type="project" value="UniProtKB-SubCell"/>
</dbReference>
<evidence type="ECO:0000259" key="7">
    <source>
        <dbReference type="Pfam" id="PF03807"/>
    </source>
</evidence>
<dbReference type="Proteomes" id="UP000681131">
    <property type="component" value="Chromosome"/>
</dbReference>
<dbReference type="InterPro" id="IPR008927">
    <property type="entry name" value="6-PGluconate_DH-like_C_sf"/>
</dbReference>